<dbReference type="Pfam" id="PF00501">
    <property type="entry name" value="AMP-binding"/>
    <property type="match status" value="1"/>
</dbReference>
<accession>A0A2T2WL18</accession>
<evidence type="ECO:0000313" key="5">
    <source>
        <dbReference type="EMBL" id="PSR22932.1"/>
    </source>
</evidence>
<comment type="similarity">
    <text evidence="1">Belongs to the ATP-dependent AMP-binding enzyme family.</text>
</comment>
<organism evidence="5 6">
    <name type="scientific">Sulfobacillus acidophilus</name>
    <dbReference type="NCBI Taxonomy" id="53633"/>
    <lineage>
        <taxon>Bacteria</taxon>
        <taxon>Bacillati</taxon>
        <taxon>Bacillota</taxon>
        <taxon>Clostridia</taxon>
        <taxon>Eubacteriales</taxon>
        <taxon>Clostridiales Family XVII. Incertae Sedis</taxon>
        <taxon>Sulfobacillus</taxon>
    </lineage>
</organism>
<dbReference type="SUPFAM" id="SSF56801">
    <property type="entry name" value="Acetyl-CoA synthetase-like"/>
    <property type="match status" value="1"/>
</dbReference>
<dbReference type="PANTHER" id="PTHR43201:SF5">
    <property type="entry name" value="MEDIUM-CHAIN ACYL-COA LIGASE ACSF2, MITOCHONDRIAL"/>
    <property type="match status" value="1"/>
</dbReference>
<dbReference type="Pfam" id="PF13193">
    <property type="entry name" value="AMP-binding_C"/>
    <property type="match status" value="1"/>
</dbReference>
<dbReference type="GO" id="GO:0031956">
    <property type="term" value="F:medium-chain fatty acid-CoA ligase activity"/>
    <property type="evidence" value="ECO:0007669"/>
    <property type="project" value="TreeGrafter"/>
</dbReference>
<dbReference type="InterPro" id="IPR045851">
    <property type="entry name" value="AMP-bd_C_sf"/>
</dbReference>
<feature type="domain" description="AMP-dependent synthetase/ligase" evidence="3">
    <location>
        <begin position="11"/>
        <end position="355"/>
    </location>
</feature>
<feature type="domain" description="AMP-binding enzyme C-terminal" evidence="4">
    <location>
        <begin position="404"/>
        <end position="474"/>
    </location>
</feature>
<evidence type="ECO:0008006" key="7">
    <source>
        <dbReference type="Google" id="ProtNLM"/>
    </source>
</evidence>
<evidence type="ECO:0000256" key="2">
    <source>
        <dbReference type="ARBA" id="ARBA00022598"/>
    </source>
</evidence>
<comment type="caution">
    <text evidence="5">The sequence shown here is derived from an EMBL/GenBank/DDBJ whole genome shotgun (WGS) entry which is preliminary data.</text>
</comment>
<dbReference type="AlphaFoldDB" id="A0A2T2WL18"/>
<dbReference type="EMBL" id="PXYV01000010">
    <property type="protein sequence ID" value="PSR22932.1"/>
    <property type="molecule type" value="Genomic_DNA"/>
</dbReference>
<dbReference type="InterPro" id="IPR025110">
    <property type="entry name" value="AMP-bd_C"/>
</dbReference>
<reference evidence="5 6" key="1">
    <citation type="journal article" date="2014" name="BMC Genomics">
        <title>Comparison of environmental and isolate Sulfobacillus genomes reveals diverse carbon, sulfur, nitrogen, and hydrogen metabolisms.</title>
        <authorList>
            <person name="Justice N.B."/>
            <person name="Norman A."/>
            <person name="Brown C.T."/>
            <person name="Singh A."/>
            <person name="Thomas B.C."/>
            <person name="Banfield J.F."/>
        </authorList>
    </citation>
    <scope>NUCLEOTIDE SEQUENCE [LARGE SCALE GENOMIC DNA]</scope>
    <source>
        <strain evidence="5">AMDSBA3</strain>
    </source>
</reference>
<evidence type="ECO:0000259" key="3">
    <source>
        <dbReference type="Pfam" id="PF00501"/>
    </source>
</evidence>
<dbReference type="Proteomes" id="UP000241848">
    <property type="component" value="Unassembled WGS sequence"/>
</dbReference>
<dbReference type="PANTHER" id="PTHR43201">
    <property type="entry name" value="ACYL-COA SYNTHETASE"/>
    <property type="match status" value="1"/>
</dbReference>
<dbReference type="GO" id="GO:0006631">
    <property type="term" value="P:fatty acid metabolic process"/>
    <property type="evidence" value="ECO:0007669"/>
    <property type="project" value="TreeGrafter"/>
</dbReference>
<dbReference type="Gene3D" id="3.40.50.12780">
    <property type="entry name" value="N-terminal domain of ligase-like"/>
    <property type="match status" value="1"/>
</dbReference>
<dbReference type="InterPro" id="IPR000873">
    <property type="entry name" value="AMP-dep_synth/lig_dom"/>
</dbReference>
<protein>
    <recommendedName>
        <fullName evidence="7">AMP-dependent synthetase</fullName>
    </recommendedName>
</protein>
<keyword evidence="2" id="KW-0436">Ligase</keyword>
<proteinExistence type="inferred from homology"/>
<dbReference type="InterPro" id="IPR042099">
    <property type="entry name" value="ANL_N_sf"/>
</dbReference>
<name>A0A2T2WL18_9FIRM</name>
<evidence type="ECO:0000313" key="6">
    <source>
        <dbReference type="Proteomes" id="UP000241848"/>
    </source>
</evidence>
<dbReference type="Gene3D" id="3.30.300.30">
    <property type="match status" value="1"/>
</dbReference>
<evidence type="ECO:0000259" key="4">
    <source>
        <dbReference type="Pfam" id="PF13193"/>
    </source>
</evidence>
<sequence>MSEYSLWNALERASDLNPRVLAVDCHAGQFNYEDFRDRINRLASGLASFYHIQLGSRIVVLAGNCHRYVELYWACVRLGALLVPINVRLSRSEVQYIIDQCDPALGVADSEECRARLVTVAPKLPIIGWVEHDQMIDTSPVWEGLSPPATAPMGIFYTAAVDGKPQGAIVTSRNLLAQSLQIGLRLGLSSADGYGNFLPLFHMFGACFAVMSGCFGATNVLPPTFDAPTAADLVREGRVTFFSEFAPMAQRLGDALAWESVAIGRLRLIVGIDSLEVIQRFVKLGVCWFNLYGQTEIAGLATMGEVHGDQDEAGYVGEPLCLTWMSIRDLDGRPLSSGMAGELWIRGPTVVERYWPDRPTRLTVDGWLKTGDVLKVDHGRWIFVGRTDDKYLIKSGGENVYPAEVELVLCAHPEVLQACVVGRADPVWQERVCAAVVLRPGAAVSPEELAVFCRERIAAFKVPREFVTMARIPRKNGAVDRDAVRRLLESEPPPVLPQHA</sequence>
<gene>
    <name evidence="5" type="ORF">C7B45_04745</name>
</gene>
<evidence type="ECO:0000256" key="1">
    <source>
        <dbReference type="ARBA" id="ARBA00006432"/>
    </source>
</evidence>